<dbReference type="PROSITE" id="PS51318">
    <property type="entry name" value="TAT"/>
    <property type="match status" value="1"/>
</dbReference>
<reference evidence="5 6" key="1">
    <citation type="submission" date="2018-03" db="EMBL/GenBank/DDBJ databases">
        <title>Genomic Encyclopedia of Archaeal and Bacterial Type Strains, Phase II (KMG-II): from individual species to whole genera.</title>
        <authorList>
            <person name="Goeker M."/>
        </authorList>
    </citation>
    <scope>NUCLEOTIDE SEQUENCE [LARGE SCALE GENOMIC DNA]</scope>
    <source>
        <strain evidence="5 6">DSM 18107</strain>
    </source>
</reference>
<dbReference type="GO" id="GO:0034480">
    <property type="term" value="F:phosphatidylcholine phospholipase C activity"/>
    <property type="evidence" value="ECO:0007669"/>
    <property type="project" value="UniProtKB-EC"/>
</dbReference>
<sequence>MYLVDTMDTRRDFIKKAALLSGGTGLASVLPASIQRALAINPEAGSTYLDAEHVVLLMQENRSFDHALGTLRGIRGFNDPRAITLPNKNLVWLQSNAAGETYAPFRLDIKDSKVTWMSSLPHSWENQVDARNDGKYDKWLDVKQSGNKEYKDLPLTMGYFTREDIPFYYALADAFTVCDQNFCSSLTGTTPNRLYFWTGTIRERQSPDAAPNVRNSEVDYPAPASWTTFPERLEEHGISWKVYQNELSVGVGFNGDEDAWLANFTDNPLEFFSQYRPQFSIAHYKYLQRSIPQLTDAIKALEGKISAGVNTTALSKELDEKRALLDRLKEEEVKWRPEKFNLLSQREKNIHRKAFVTNEKDPDYHQVTTLLYHDGDTERTMKVPKGDVLYQFREDVKNGELPAVSWIVAPENFSDHPGAPWYGAWYVAEVMDILTQNPEVWKKTIFVLAYDENDGDFDHVPPFVPPHGPGTGLASTGIDTSVEYVTREQELRKKGMQEEDVRESPIGLGYRVPLIIASPWSRGGMACSEVFDHTSTLQFLEHFLSHKTGKSIVESNITEWRRTVCGDLTSVFRPYNGEKIPLPAFGDKDAFIESIHKAQFKDVPSGFKQLTAAEVAAINHDTTAPYMARQEEGIRPACALPYELYVDGKPGRDRKSFEIKFTASTELAGKQSAGVPFNVYAPGKYLSKDNSSFESVRTWAYAVKAGDSLTDSWPSASFENGLYHLRVYGPNGFYREFVGDDNDPLVDVVCGYERKGKAFTGNVSLQLNNQHKTPLTVEIIDHAYKSGDHKKTLAAGAKSSVVLDLSKSFGWYDFSVRIIGNRTFERRYAGHVENGKITFSDPAMGRVKL</sequence>
<dbReference type="PANTHER" id="PTHR31956:SF1">
    <property type="entry name" value="NON-SPECIFIC PHOSPHOLIPASE C1"/>
    <property type="match status" value="1"/>
</dbReference>
<dbReference type="GO" id="GO:0016042">
    <property type="term" value="P:lipid catabolic process"/>
    <property type="evidence" value="ECO:0007669"/>
    <property type="project" value="InterPro"/>
</dbReference>
<dbReference type="Proteomes" id="UP000240978">
    <property type="component" value="Unassembled WGS sequence"/>
</dbReference>
<keyword evidence="3" id="KW-0378">Hydrolase</keyword>
<dbReference type="EMBL" id="PYGK01000001">
    <property type="protein sequence ID" value="PSL36145.1"/>
    <property type="molecule type" value="Genomic_DNA"/>
</dbReference>
<evidence type="ECO:0000256" key="1">
    <source>
        <dbReference type="ARBA" id="ARBA00009717"/>
    </source>
</evidence>
<dbReference type="InterPro" id="IPR006311">
    <property type="entry name" value="TAT_signal"/>
</dbReference>
<comment type="similarity">
    <text evidence="1">Belongs to the bacterial phospholipase C family.</text>
</comment>
<dbReference type="Pfam" id="PF04185">
    <property type="entry name" value="Phosphoesterase"/>
    <property type="match status" value="2"/>
</dbReference>
<feature type="domain" description="Bacterial phospholipase C C-terminal" evidence="4">
    <location>
        <begin position="636"/>
        <end position="740"/>
    </location>
</feature>
<dbReference type="PANTHER" id="PTHR31956">
    <property type="entry name" value="NON-SPECIFIC PHOSPHOLIPASE C4-RELATED"/>
    <property type="match status" value="1"/>
</dbReference>
<dbReference type="InterPro" id="IPR007312">
    <property type="entry name" value="Phosphoesterase"/>
</dbReference>
<organism evidence="5 6">
    <name type="scientific">Chitinophaga ginsengisoli</name>
    <dbReference type="NCBI Taxonomy" id="363837"/>
    <lineage>
        <taxon>Bacteria</taxon>
        <taxon>Pseudomonadati</taxon>
        <taxon>Bacteroidota</taxon>
        <taxon>Chitinophagia</taxon>
        <taxon>Chitinophagales</taxon>
        <taxon>Chitinophagaceae</taxon>
        <taxon>Chitinophaga</taxon>
    </lineage>
</organism>
<evidence type="ECO:0000256" key="3">
    <source>
        <dbReference type="ARBA" id="ARBA00022801"/>
    </source>
</evidence>
<gene>
    <name evidence="5" type="ORF">CLV42_101914</name>
</gene>
<dbReference type="Pfam" id="PF05506">
    <property type="entry name" value="PLipase_C_C"/>
    <property type="match status" value="2"/>
</dbReference>
<comment type="caution">
    <text evidence="5">The sequence shown here is derived from an EMBL/GenBank/DDBJ whole genome shotgun (WGS) entry which is preliminary data.</text>
</comment>
<dbReference type="InterPro" id="IPR017850">
    <property type="entry name" value="Alkaline_phosphatase_core_sf"/>
</dbReference>
<evidence type="ECO:0000313" key="6">
    <source>
        <dbReference type="Proteomes" id="UP000240978"/>
    </source>
</evidence>
<dbReference type="Gene3D" id="3.40.720.10">
    <property type="entry name" value="Alkaline Phosphatase, subunit A"/>
    <property type="match status" value="2"/>
</dbReference>
<proteinExistence type="inferred from homology"/>
<evidence type="ECO:0000259" key="4">
    <source>
        <dbReference type="Pfam" id="PF05506"/>
    </source>
</evidence>
<dbReference type="InterPro" id="IPR008475">
    <property type="entry name" value="PLipase_C_C"/>
</dbReference>
<protein>
    <recommendedName>
        <fullName evidence="2">phospholipase C</fullName>
        <ecNumber evidence="2">3.1.4.3</ecNumber>
    </recommendedName>
</protein>
<accession>A0A2P8GQC4</accession>
<evidence type="ECO:0000256" key="2">
    <source>
        <dbReference type="ARBA" id="ARBA00012018"/>
    </source>
</evidence>
<dbReference type="InterPro" id="IPR017767">
    <property type="entry name" value="PC-PLC"/>
</dbReference>
<dbReference type="NCBIfam" id="TIGR03396">
    <property type="entry name" value="PC_PLC"/>
    <property type="match status" value="1"/>
</dbReference>
<dbReference type="EC" id="3.1.4.3" evidence="2"/>
<feature type="domain" description="Bacterial phospholipase C C-terminal" evidence="4">
    <location>
        <begin position="752"/>
        <end position="831"/>
    </location>
</feature>
<dbReference type="AlphaFoldDB" id="A0A2P8GQC4"/>
<evidence type="ECO:0000313" key="5">
    <source>
        <dbReference type="EMBL" id="PSL36145.1"/>
    </source>
</evidence>
<name>A0A2P8GQC4_9BACT</name>
<keyword evidence="6" id="KW-1185">Reference proteome</keyword>